<accession>A0A1L0C1B3</accession>
<proteinExistence type="predicted"/>
<gene>
    <name evidence="2" type="ORF">SAMEA4029009_CIC11G00000000190</name>
</gene>
<feature type="compositionally biased region" description="Low complexity" evidence="1">
    <location>
        <begin position="41"/>
        <end position="54"/>
    </location>
</feature>
<dbReference type="AlphaFoldDB" id="A0A1L0C1B3"/>
<dbReference type="Proteomes" id="UP000182259">
    <property type="component" value="Chromosome V"/>
</dbReference>
<feature type="region of interest" description="Disordered" evidence="1">
    <location>
        <begin position="33"/>
        <end position="56"/>
    </location>
</feature>
<organism evidence="2 3">
    <name type="scientific">Sungouiella intermedia</name>
    <dbReference type="NCBI Taxonomy" id="45354"/>
    <lineage>
        <taxon>Eukaryota</taxon>
        <taxon>Fungi</taxon>
        <taxon>Dikarya</taxon>
        <taxon>Ascomycota</taxon>
        <taxon>Saccharomycotina</taxon>
        <taxon>Pichiomycetes</taxon>
        <taxon>Metschnikowiaceae</taxon>
        <taxon>Sungouiella</taxon>
    </lineage>
</organism>
<reference evidence="2 3" key="1">
    <citation type="submission" date="2016-10" db="EMBL/GenBank/DDBJ databases">
        <authorList>
            <person name="de Groot N.N."/>
        </authorList>
    </citation>
    <scope>NUCLEOTIDE SEQUENCE [LARGE SCALE GENOMIC DNA]</scope>
    <source>
        <strain evidence="2 3">PYCC 4715</strain>
    </source>
</reference>
<sequence>MYKSSKRIKLEKEIFSKSIKDIERMFKFSYDEDEDVKRKLPSNNSSPSNDSNPSAQFYRLDLPAGTGLQETTFDYDCVNLSFMLSDTQSVYKECEPVKPPILPSSSLIPGHLPNISVENLPRTVLLDLNEDDDMEDFKFELDLKSYLPRVNLENDLNMIDQMFMRPLQFLRSSL</sequence>
<dbReference type="EMBL" id="LT635768">
    <property type="protein sequence ID" value="SGZ57385.1"/>
    <property type="molecule type" value="Genomic_DNA"/>
</dbReference>
<evidence type="ECO:0000313" key="2">
    <source>
        <dbReference type="EMBL" id="SGZ57385.1"/>
    </source>
</evidence>
<name>A0A1L0C1B3_9ASCO</name>
<evidence type="ECO:0000256" key="1">
    <source>
        <dbReference type="SAM" id="MobiDB-lite"/>
    </source>
</evidence>
<evidence type="ECO:0000313" key="3">
    <source>
        <dbReference type="Proteomes" id="UP000182259"/>
    </source>
</evidence>
<protein>
    <submittedName>
        <fullName evidence="2">CIC11C00000000190</fullName>
    </submittedName>
</protein>